<evidence type="ECO:0000313" key="7">
    <source>
        <dbReference type="EMBL" id="MEL5995314.1"/>
    </source>
</evidence>
<evidence type="ECO:0000256" key="2">
    <source>
        <dbReference type="ARBA" id="ARBA00022827"/>
    </source>
</evidence>
<keyword evidence="5" id="KW-0547">Nucleotide-binding</keyword>
<evidence type="ECO:0000313" key="8">
    <source>
        <dbReference type="Proteomes" id="UP001479606"/>
    </source>
</evidence>
<accession>A0ABU9LZ47</accession>
<dbReference type="PANTHER" id="PTHR46972:SF1">
    <property type="entry name" value="FAD DEPENDENT OXIDOREDUCTASE DOMAIN-CONTAINING PROTEIN"/>
    <property type="match status" value="1"/>
</dbReference>
<dbReference type="RefSeq" id="WP_342299043.1">
    <property type="nucleotide sequence ID" value="NZ_JBCEVZ010000034.1"/>
</dbReference>
<dbReference type="InterPro" id="IPR036188">
    <property type="entry name" value="FAD/NAD-bd_sf"/>
</dbReference>
<evidence type="ECO:0000256" key="5">
    <source>
        <dbReference type="HAMAP-Rule" id="MF_00845"/>
    </source>
</evidence>
<feature type="binding site" evidence="5">
    <location>
        <position position="50"/>
    </location>
    <ligand>
        <name>FAD</name>
        <dbReference type="ChEBI" id="CHEBI:57692"/>
    </ligand>
</feature>
<feature type="domain" description="FAD-binding" evidence="6">
    <location>
        <begin position="301"/>
        <end position="335"/>
    </location>
</feature>
<name>A0ABU9LZ47_9BACT</name>
<comment type="caution">
    <text evidence="7">The sequence shown here is derived from an EMBL/GenBank/DDBJ whole genome shotgun (WGS) entry which is preliminary data.</text>
</comment>
<keyword evidence="5" id="KW-0521">NADP</keyword>
<organism evidence="7 8">
    <name type="scientific">Hymenobacter segetis</name>
    <dbReference type="NCBI Taxonomy" id="2025509"/>
    <lineage>
        <taxon>Bacteria</taxon>
        <taxon>Pseudomonadati</taxon>
        <taxon>Bacteroidota</taxon>
        <taxon>Cytophagia</taxon>
        <taxon>Cytophagales</taxon>
        <taxon>Hymenobacteraceae</taxon>
        <taxon>Hymenobacter</taxon>
    </lineage>
</organism>
<keyword evidence="2 5" id="KW-0274">FAD</keyword>
<keyword evidence="1 5" id="KW-0285">Flavoprotein</keyword>
<evidence type="ECO:0000259" key="6">
    <source>
        <dbReference type="Pfam" id="PF01494"/>
    </source>
</evidence>
<sequence>MLLRNKQVAIVGGGPGGLTLARLLEQSGASVKVYERDLSRHGRVQGATLDLHHESGLAALRAAGLLDAFRAHYRPGADRLRLTDQHATIVLDDHAEAQAATFGDAHFRPEIDRGPLRELLLDSLQPDTVVWNRQLVAMQRLGAGWEMTFQDGTTAVADLVVGADGANSKIRPVLTPIRPFYSGVTVVEGSLPNSAQHAPRLHELVRGGKVFAMGDVKTLIISAKGDGSLAFYTGCKTTETWARNSGIDFTSAAEMLAWFRQEFAGWDAIWQELFASEATYCVPRPQYCMPLDQTWPAQPNLTLLGDAAHLMPPYAGEGVNMAMLDALELSQCLTSNQFPDLQAAIGHYEQHMRERAATVAAETLEQTEALHSPGALAQLVGLFSGVA</sequence>
<keyword evidence="4 5" id="KW-0503">Monooxygenase</keyword>
<comment type="subunit">
    <text evidence="5">Monomer.</text>
</comment>
<dbReference type="HAMAP" id="MF_00845">
    <property type="entry name" value="TetX_monooxygenase"/>
    <property type="match status" value="1"/>
</dbReference>
<dbReference type="InterPro" id="IPR002938">
    <property type="entry name" value="FAD-bd"/>
</dbReference>
<feature type="domain" description="FAD-binding" evidence="6">
    <location>
        <begin position="7"/>
        <end position="174"/>
    </location>
</feature>
<proteinExistence type="inferred from homology"/>
<dbReference type="EMBL" id="JBCEVZ010000034">
    <property type="protein sequence ID" value="MEL5995314.1"/>
    <property type="molecule type" value="Genomic_DNA"/>
</dbReference>
<dbReference type="Proteomes" id="UP001479606">
    <property type="component" value="Unassembled WGS sequence"/>
</dbReference>
<comment type="function">
    <text evidence="5">An FAD-requiring monooxygenase active on some tetracycline antibiotic derivatives, which leads to their inactivation. Hydroxylates carbon 11a of tetracycline and some analogs.</text>
</comment>
<protein>
    <recommendedName>
        <fullName evidence="5">Flavin-dependent monooxygenase</fullName>
    </recommendedName>
    <alternativeName>
        <fullName evidence="5">TetX monooxygenase</fullName>
        <shortName evidence="5">TetX</shortName>
        <ecNumber evidence="5">1.14.13.-</ecNumber>
    </alternativeName>
</protein>
<comment type="domain">
    <text evidence="5">Consists of an N-terminal FAD-binding domain with a Rossman fold and a C-terminal substrate-binding domain.</text>
</comment>
<feature type="binding site" evidence="5">
    <location>
        <position position="113"/>
    </location>
    <ligand>
        <name>FAD</name>
        <dbReference type="ChEBI" id="CHEBI:57692"/>
    </ligand>
</feature>
<dbReference type="Gene3D" id="3.50.50.60">
    <property type="entry name" value="FAD/NAD(P)-binding domain"/>
    <property type="match status" value="1"/>
</dbReference>
<keyword evidence="5" id="KW-0963">Cytoplasm</keyword>
<feature type="binding site" evidence="5">
    <location>
        <position position="43"/>
    </location>
    <ligand>
        <name>NADPH</name>
        <dbReference type="ChEBI" id="CHEBI:57783"/>
    </ligand>
</feature>
<comment type="cofactor">
    <cofactor evidence="5">
        <name>FAD</name>
        <dbReference type="ChEBI" id="CHEBI:57692"/>
    </cofactor>
</comment>
<dbReference type="Pfam" id="PF01494">
    <property type="entry name" value="FAD_binding_3"/>
    <property type="match status" value="2"/>
</dbReference>
<evidence type="ECO:0000256" key="3">
    <source>
        <dbReference type="ARBA" id="ARBA00023002"/>
    </source>
</evidence>
<dbReference type="InterPro" id="IPR043683">
    <property type="entry name" value="TetX_monooxygenase"/>
</dbReference>
<evidence type="ECO:0000256" key="4">
    <source>
        <dbReference type="ARBA" id="ARBA00023033"/>
    </source>
</evidence>
<keyword evidence="8" id="KW-1185">Reference proteome</keyword>
<reference evidence="7 8" key="1">
    <citation type="journal article" date="2018" name="Arch. Microbiol.">
        <title>Hymenobacter segetis sp. nov., isolated from soil.</title>
        <authorList>
            <person name="Ten L.N."/>
            <person name="Lim S.J."/>
            <person name="Kim B.O."/>
            <person name="Kang I.K."/>
            <person name="Jung H.Y."/>
        </authorList>
    </citation>
    <scope>NUCLEOTIDE SEQUENCE [LARGE SCALE GENOMIC DNA]</scope>
    <source>
        <strain evidence="7 8">S7-3-11</strain>
    </source>
</reference>
<comment type="catalytic activity">
    <reaction evidence="5">
        <text>a tetracycline + NADPH + O2 + H(+) = an 11a-hydroxytetracycline + NADP(+) + H2O</text>
        <dbReference type="Rhea" id="RHEA:61444"/>
        <dbReference type="ChEBI" id="CHEBI:15377"/>
        <dbReference type="ChEBI" id="CHEBI:15378"/>
        <dbReference type="ChEBI" id="CHEBI:15379"/>
        <dbReference type="ChEBI" id="CHEBI:57783"/>
        <dbReference type="ChEBI" id="CHEBI:58349"/>
        <dbReference type="ChEBI" id="CHEBI:144644"/>
        <dbReference type="ChEBI" id="CHEBI:144645"/>
    </reaction>
</comment>
<dbReference type="PANTHER" id="PTHR46972">
    <property type="entry name" value="MONOOXYGENASE ASQM-RELATED"/>
    <property type="match status" value="1"/>
</dbReference>
<comment type="subcellular location">
    <subcellularLocation>
        <location evidence="5">Cytoplasm</location>
    </subcellularLocation>
</comment>
<dbReference type="EC" id="1.14.13.-" evidence="5"/>
<comment type="similarity">
    <text evidence="5">Belongs to the aromatic-ring hydroxylase family. TetX subfamily.</text>
</comment>
<keyword evidence="3 5" id="KW-0560">Oxidoreductase</keyword>
<dbReference type="PRINTS" id="PR00420">
    <property type="entry name" value="RNGMNOXGNASE"/>
</dbReference>
<evidence type="ECO:0000256" key="1">
    <source>
        <dbReference type="ARBA" id="ARBA00022630"/>
    </source>
</evidence>
<dbReference type="SUPFAM" id="SSF51905">
    <property type="entry name" value="FAD/NAD(P)-binding domain"/>
    <property type="match status" value="1"/>
</dbReference>
<feature type="binding site" evidence="5">
    <location>
        <position position="306"/>
    </location>
    <ligand>
        <name>FAD</name>
        <dbReference type="ChEBI" id="CHEBI:57692"/>
    </ligand>
</feature>
<gene>
    <name evidence="7" type="ORF">AAFH49_13935</name>
</gene>